<dbReference type="Gene3D" id="3.60.10.10">
    <property type="entry name" value="Endonuclease/exonuclease/phosphatase"/>
    <property type="match status" value="1"/>
</dbReference>
<gene>
    <name evidence="2" type="primary">LOC140038006</name>
</gene>
<dbReference type="GeneID" id="140038006"/>
<keyword evidence="1" id="KW-1185">Reference proteome</keyword>
<accession>A0ABM4X5H7</accession>
<sequence length="155" mass="17752">MEFLRTDMVSPWMAVGDFNVVSFTEQQVSGSTVNIRNVEEFNMAMFNCGLSSVEFERKPFTWANGSMWQQLDRALVNARWMDCCPIMKVIHLACECSDHSPLLIMCKDNRVRSSSFRFLNVWSSHHQFMGVVVDEWKKAISGVGMVGFAQKLKLV</sequence>
<reference evidence="2" key="1">
    <citation type="submission" date="2025-08" db="UniProtKB">
        <authorList>
            <consortium name="RefSeq"/>
        </authorList>
    </citation>
    <scope>IDENTIFICATION</scope>
    <source>
        <tissue evidence="2">Leaves</tissue>
    </source>
</reference>
<proteinExistence type="predicted"/>
<dbReference type="PANTHER" id="PTHR33710">
    <property type="entry name" value="BNAC02G09200D PROTEIN"/>
    <property type="match status" value="1"/>
</dbReference>
<evidence type="ECO:0000313" key="2">
    <source>
        <dbReference type="RefSeq" id="XP_071939295.1"/>
    </source>
</evidence>
<protein>
    <submittedName>
        <fullName evidence="2">Uncharacterized protein</fullName>
    </submittedName>
</protein>
<name>A0ABM4X5H7_COFAR</name>
<organism evidence="1 2">
    <name type="scientific">Coffea arabica</name>
    <name type="common">Arabian coffee</name>
    <dbReference type="NCBI Taxonomy" id="13443"/>
    <lineage>
        <taxon>Eukaryota</taxon>
        <taxon>Viridiplantae</taxon>
        <taxon>Streptophyta</taxon>
        <taxon>Embryophyta</taxon>
        <taxon>Tracheophyta</taxon>
        <taxon>Spermatophyta</taxon>
        <taxon>Magnoliopsida</taxon>
        <taxon>eudicotyledons</taxon>
        <taxon>Gunneridae</taxon>
        <taxon>Pentapetalae</taxon>
        <taxon>asterids</taxon>
        <taxon>lamiids</taxon>
        <taxon>Gentianales</taxon>
        <taxon>Rubiaceae</taxon>
        <taxon>Ixoroideae</taxon>
        <taxon>Gardenieae complex</taxon>
        <taxon>Bertiereae - Coffeeae clade</taxon>
        <taxon>Coffeeae</taxon>
        <taxon>Coffea</taxon>
    </lineage>
</organism>
<dbReference type="SUPFAM" id="SSF56219">
    <property type="entry name" value="DNase I-like"/>
    <property type="match status" value="1"/>
</dbReference>
<dbReference type="RefSeq" id="XP_071939295.1">
    <property type="nucleotide sequence ID" value="XM_072083194.1"/>
</dbReference>
<dbReference type="PANTHER" id="PTHR33710:SF62">
    <property type="entry name" value="DUF4283 DOMAIN PROTEIN"/>
    <property type="match status" value="1"/>
</dbReference>
<dbReference type="InterPro" id="IPR036691">
    <property type="entry name" value="Endo/exonu/phosph_ase_sf"/>
</dbReference>
<evidence type="ECO:0000313" key="1">
    <source>
        <dbReference type="Proteomes" id="UP001652660"/>
    </source>
</evidence>
<dbReference type="Proteomes" id="UP001652660">
    <property type="component" value="Chromosome 3c"/>
</dbReference>